<evidence type="ECO:0000256" key="3">
    <source>
        <dbReference type="ARBA" id="ARBA00022527"/>
    </source>
</evidence>
<dbReference type="Proteomes" id="UP000663834">
    <property type="component" value="Unassembled WGS sequence"/>
</dbReference>
<proteinExistence type="inferred from homology"/>
<evidence type="ECO:0000313" key="13">
    <source>
        <dbReference type="EMBL" id="CAF1368263.1"/>
    </source>
</evidence>
<dbReference type="Proteomes" id="UP000681720">
    <property type="component" value="Unassembled WGS sequence"/>
</dbReference>
<feature type="domain" description="Protein kinase" evidence="12">
    <location>
        <begin position="18"/>
        <end position="294"/>
    </location>
</feature>
<keyword evidence="5 10" id="KW-0547">Nucleotide-binding</keyword>
<evidence type="ECO:0000256" key="7">
    <source>
        <dbReference type="ARBA" id="ARBA00022840"/>
    </source>
</evidence>
<keyword evidence="4" id="KW-0808">Transferase</keyword>
<dbReference type="InterPro" id="IPR000719">
    <property type="entry name" value="Prot_kinase_dom"/>
</dbReference>
<keyword evidence="3 11" id="KW-0723">Serine/threonine-protein kinase</keyword>
<dbReference type="InterPro" id="IPR011009">
    <property type="entry name" value="Kinase-like_dom_sf"/>
</dbReference>
<dbReference type="GO" id="GO:0005524">
    <property type="term" value="F:ATP binding"/>
    <property type="evidence" value="ECO:0007669"/>
    <property type="project" value="UniProtKB-UniRule"/>
</dbReference>
<accession>A0A815IMK8</accession>
<dbReference type="EMBL" id="CAJNOV010009493">
    <property type="protein sequence ID" value="CAF1368263.1"/>
    <property type="molecule type" value="Genomic_DNA"/>
</dbReference>
<evidence type="ECO:0000313" key="16">
    <source>
        <dbReference type="Proteomes" id="UP000663855"/>
    </source>
</evidence>
<keyword evidence="7 10" id="KW-0067">ATP-binding</keyword>
<reference evidence="13" key="1">
    <citation type="submission" date="2021-02" db="EMBL/GenBank/DDBJ databases">
        <authorList>
            <person name="Nowell W R."/>
        </authorList>
    </citation>
    <scope>NUCLEOTIDE SEQUENCE</scope>
</reference>
<dbReference type="InterPro" id="IPR017441">
    <property type="entry name" value="Protein_kinase_ATP_BS"/>
</dbReference>
<dbReference type="PROSITE" id="PS00108">
    <property type="entry name" value="PROTEIN_KINASE_ST"/>
    <property type="match status" value="1"/>
</dbReference>
<evidence type="ECO:0000256" key="2">
    <source>
        <dbReference type="ARBA" id="ARBA00012513"/>
    </source>
</evidence>
<evidence type="ECO:0000256" key="10">
    <source>
        <dbReference type="PROSITE-ProRule" id="PRU10141"/>
    </source>
</evidence>
<dbReference type="EMBL" id="CAJOBJ010028249">
    <property type="protein sequence ID" value="CAF4257572.1"/>
    <property type="molecule type" value="Genomic_DNA"/>
</dbReference>
<comment type="caution">
    <text evidence="13">The sequence shown here is derived from an EMBL/GenBank/DDBJ whole genome shotgun (WGS) entry which is preliminary data.</text>
</comment>
<comment type="catalytic activity">
    <reaction evidence="8">
        <text>L-threonyl-[protein] + ATP = O-phospho-L-threonyl-[protein] + ADP + H(+)</text>
        <dbReference type="Rhea" id="RHEA:46608"/>
        <dbReference type="Rhea" id="RHEA-COMP:11060"/>
        <dbReference type="Rhea" id="RHEA-COMP:11605"/>
        <dbReference type="ChEBI" id="CHEBI:15378"/>
        <dbReference type="ChEBI" id="CHEBI:30013"/>
        <dbReference type="ChEBI" id="CHEBI:30616"/>
        <dbReference type="ChEBI" id="CHEBI:61977"/>
        <dbReference type="ChEBI" id="CHEBI:456216"/>
        <dbReference type="EC" id="2.7.11.1"/>
    </reaction>
</comment>
<keyword evidence="6" id="KW-0418">Kinase</keyword>
<evidence type="ECO:0000256" key="4">
    <source>
        <dbReference type="ARBA" id="ARBA00022679"/>
    </source>
</evidence>
<dbReference type="PANTHER" id="PTHR24356:SF163">
    <property type="entry name" value="3-PHOSPHOINOSITIDE-DEPENDENT PROTEIN KINASE 1-RELATED"/>
    <property type="match status" value="1"/>
</dbReference>
<dbReference type="Proteomes" id="UP000663855">
    <property type="component" value="Unassembled WGS sequence"/>
</dbReference>
<evidence type="ECO:0000313" key="15">
    <source>
        <dbReference type="EMBL" id="CAF4257572.1"/>
    </source>
</evidence>
<evidence type="ECO:0000259" key="12">
    <source>
        <dbReference type="PROSITE" id="PS50011"/>
    </source>
</evidence>
<dbReference type="EMBL" id="CAJNOW010012167">
    <property type="protein sequence ID" value="CAF1606990.1"/>
    <property type="molecule type" value="Genomic_DNA"/>
</dbReference>
<dbReference type="SUPFAM" id="SSF56112">
    <property type="entry name" value="Protein kinase-like (PK-like)"/>
    <property type="match status" value="1"/>
</dbReference>
<evidence type="ECO:0000256" key="6">
    <source>
        <dbReference type="ARBA" id="ARBA00022777"/>
    </source>
</evidence>
<dbReference type="InterPro" id="IPR008271">
    <property type="entry name" value="Ser/Thr_kinase_AS"/>
</dbReference>
<evidence type="ECO:0000256" key="1">
    <source>
        <dbReference type="ARBA" id="ARBA00010006"/>
    </source>
</evidence>
<dbReference type="InterPro" id="IPR050236">
    <property type="entry name" value="Ser_Thr_kinase_AGC"/>
</dbReference>
<evidence type="ECO:0000256" key="5">
    <source>
        <dbReference type="ARBA" id="ARBA00022741"/>
    </source>
</evidence>
<evidence type="ECO:0000256" key="9">
    <source>
        <dbReference type="ARBA" id="ARBA00048679"/>
    </source>
</evidence>
<evidence type="ECO:0000256" key="11">
    <source>
        <dbReference type="RuleBase" id="RU000304"/>
    </source>
</evidence>
<comment type="similarity">
    <text evidence="1">Belongs to the protein kinase superfamily. AGC Ser/Thr protein kinase family. PDPK1 subfamily.</text>
</comment>
<comment type="catalytic activity">
    <reaction evidence="9">
        <text>L-seryl-[protein] + ATP = O-phospho-L-seryl-[protein] + ADP + H(+)</text>
        <dbReference type="Rhea" id="RHEA:17989"/>
        <dbReference type="Rhea" id="RHEA-COMP:9863"/>
        <dbReference type="Rhea" id="RHEA-COMP:11604"/>
        <dbReference type="ChEBI" id="CHEBI:15378"/>
        <dbReference type="ChEBI" id="CHEBI:29999"/>
        <dbReference type="ChEBI" id="CHEBI:30616"/>
        <dbReference type="ChEBI" id="CHEBI:83421"/>
        <dbReference type="ChEBI" id="CHEBI:456216"/>
        <dbReference type="EC" id="2.7.11.1"/>
    </reaction>
</comment>
<dbReference type="PANTHER" id="PTHR24356">
    <property type="entry name" value="SERINE/THREONINE-PROTEIN KINASE"/>
    <property type="match status" value="1"/>
</dbReference>
<dbReference type="PROSITE" id="PS00107">
    <property type="entry name" value="PROTEIN_KINASE_ATP"/>
    <property type="match status" value="1"/>
</dbReference>
<dbReference type="FunFam" id="1.10.510.10:FF:000833">
    <property type="entry name" value="AGC family protein kinase"/>
    <property type="match status" value="1"/>
</dbReference>
<dbReference type="CDD" id="cd05581">
    <property type="entry name" value="STKc_PDK1"/>
    <property type="match status" value="1"/>
</dbReference>
<dbReference type="PROSITE" id="PS50011">
    <property type="entry name" value="PROTEIN_KINASE_DOM"/>
    <property type="match status" value="1"/>
</dbReference>
<dbReference type="EC" id="2.7.11.1" evidence="2"/>
<sequence>MATSSVSTNIPKKSEKDFKFVKEIGTGSYSTVFFAIEKATDRELAIKAVDKELIKRLKKIPEVFREKEILARLNDCAFAVKLYCTFQNESTLYFGVTYCSNGDLLQYINDAGHFQEDIVRFYSAELVEALEQLHVRNIIHRDLKPENILLTDDMHIQLTDFGSAVIIDNNDVSATDGTDNSNGEKKSVERKNSFVGTAQFVAPEILQRGPVHIGSDIWSLGCVIYQMTTGKHLFHGHHEYDIFNAVVRVAYKLPDGFPDTIGDLIRKLVRFKPEERLGSEETGGMTKLREHPFFTTDSYETKWGNLLSQKSPLEAKTKLSSRPKDNDRIE</sequence>
<dbReference type="GO" id="GO:0004674">
    <property type="term" value="F:protein serine/threonine kinase activity"/>
    <property type="evidence" value="ECO:0007669"/>
    <property type="project" value="UniProtKB-KW"/>
</dbReference>
<dbReference type="SMART" id="SM00220">
    <property type="entry name" value="S_TKc"/>
    <property type="match status" value="1"/>
</dbReference>
<dbReference type="GO" id="GO:0035556">
    <property type="term" value="P:intracellular signal transduction"/>
    <property type="evidence" value="ECO:0007669"/>
    <property type="project" value="TreeGrafter"/>
</dbReference>
<evidence type="ECO:0000313" key="14">
    <source>
        <dbReference type="EMBL" id="CAF1606990.1"/>
    </source>
</evidence>
<evidence type="ECO:0000256" key="8">
    <source>
        <dbReference type="ARBA" id="ARBA00047899"/>
    </source>
</evidence>
<gene>
    <name evidence="13" type="ORF">CJN711_LOCUS20304</name>
    <name evidence="15" type="ORF">GIL414_LOCUS23968</name>
    <name evidence="14" type="ORF">KQP761_LOCUS22912</name>
</gene>
<dbReference type="OrthoDB" id="347657at2759"/>
<feature type="binding site" evidence="10">
    <location>
        <position position="47"/>
    </location>
    <ligand>
        <name>ATP</name>
        <dbReference type="ChEBI" id="CHEBI:30616"/>
    </ligand>
</feature>
<name>A0A815IMK8_9BILA</name>
<dbReference type="InterPro" id="IPR039046">
    <property type="entry name" value="PDPK1"/>
</dbReference>
<dbReference type="AlphaFoldDB" id="A0A815IMK8"/>
<organism evidence="13 16">
    <name type="scientific">Rotaria magnacalcarata</name>
    <dbReference type="NCBI Taxonomy" id="392030"/>
    <lineage>
        <taxon>Eukaryota</taxon>
        <taxon>Metazoa</taxon>
        <taxon>Spiralia</taxon>
        <taxon>Gnathifera</taxon>
        <taxon>Rotifera</taxon>
        <taxon>Eurotatoria</taxon>
        <taxon>Bdelloidea</taxon>
        <taxon>Philodinida</taxon>
        <taxon>Philodinidae</taxon>
        <taxon>Rotaria</taxon>
    </lineage>
</organism>
<dbReference type="Gene3D" id="1.10.510.10">
    <property type="entry name" value="Transferase(Phosphotransferase) domain 1"/>
    <property type="match status" value="1"/>
</dbReference>
<dbReference type="Gene3D" id="3.30.200.20">
    <property type="entry name" value="Phosphorylase Kinase, domain 1"/>
    <property type="match status" value="1"/>
</dbReference>
<dbReference type="Pfam" id="PF00069">
    <property type="entry name" value="Pkinase"/>
    <property type="match status" value="1"/>
</dbReference>
<protein>
    <recommendedName>
        <fullName evidence="2">non-specific serine/threonine protein kinase</fullName>
        <ecNumber evidence="2">2.7.11.1</ecNumber>
    </recommendedName>
</protein>